<dbReference type="EMBL" id="JH651185">
    <property type="protein sequence ID" value="EXA28805.1"/>
    <property type="molecule type" value="Genomic_DNA"/>
</dbReference>
<proteinExistence type="predicted"/>
<dbReference type="Proteomes" id="UP000030751">
    <property type="component" value="Unassembled WGS sequence"/>
</dbReference>
<reference evidence="2" key="1">
    <citation type="submission" date="2011-10" db="EMBL/GenBank/DDBJ databases">
        <title>The Genome Sequence of Fusarium oxysporum HDV247.</title>
        <authorList>
            <consortium name="The Broad Institute Genome Sequencing Platform"/>
            <person name="Ma L.-J."/>
            <person name="Gale L.R."/>
            <person name="Schwartz D.C."/>
            <person name="Zhou S."/>
            <person name="Corby-Kistler H."/>
            <person name="Young S.K."/>
            <person name="Zeng Q."/>
            <person name="Gargeya S."/>
            <person name="Fitzgerald M."/>
            <person name="Haas B."/>
            <person name="Abouelleil A."/>
            <person name="Alvarado L."/>
            <person name="Arachchi H.M."/>
            <person name="Berlin A."/>
            <person name="Brown A."/>
            <person name="Chapman S.B."/>
            <person name="Chen Z."/>
            <person name="Dunbar C."/>
            <person name="Freedman E."/>
            <person name="Gearin G."/>
            <person name="Goldberg J."/>
            <person name="Griggs A."/>
            <person name="Gujja S."/>
            <person name="Heiman D."/>
            <person name="Howarth C."/>
            <person name="Larson L."/>
            <person name="Lui A."/>
            <person name="MacDonald P.J.P."/>
            <person name="Montmayeur A."/>
            <person name="Murphy C."/>
            <person name="Neiman D."/>
            <person name="Pearson M."/>
            <person name="Priest M."/>
            <person name="Roberts A."/>
            <person name="Saif S."/>
            <person name="Shea T."/>
            <person name="Shenoy N."/>
            <person name="Sisk P."/>
            <person name="Stolte C."/>
            <person name="Sykes S."/>
            <person name="Wortman J."/>
            <person name="Nusbaum C."/>
            <person name="Birren B."/>
        </authorList>
    </citation>
    <scope>NUCLEOTIDE SEQUENCE [LARGE SCALE GENOMIC DNA]</scope>
    <source>
        <strain evidence="2">HDV247</strain>
    </source>
</reference>
<feature type="region of interest" description="Disordered" evidence="1">
    <location>
        <begin position="462"/>
        <end position="505"/>
    </location>
</feature>
<dbReference type="HOGENOM" id="CLU_041690_0_0_1"/>
<feature type="region of interest" description="Disordered" evidence="1">
    <location>
        <begin position="261"/>
        <end position="297"/>
    </location>
</feature>
<protein>
    <submittedName>
        <fullName evidence="2">Uncharacterized protein</fullName>
    </submittedName>
</protein>
<sequence length="505" mass="57130">MSKLIEMQKAMTQQQIACDERRNASYFTSTKNTQLDESNNFSKLESQLNDLNHIIAQLREKDRFMVELQKLQSSVTERDSKFNGLKDTMDWLVEEVGKLQKRIKDSEAEGQERQDDMAKFLRLSTNAWINQKPAEEATSKLNGNHDRRDELDGLREELSQVEKNIMYFTSTFPPPAGQPFSAVMEERFLGKVPVAERLKVLIERVRYRIDDLQSSLEQAKLDYERVNRPERARSAFIPDANEVVTPLPELNMEFLTPIGRESGAIQSPTGQRQSRSVDGKDNADTTHGGDLPLSSPVSGLRSCVKSAFTQTGIQEASKELRVEGHGGVIHASTDKPMGSRKLEEEHALGSDTVRTDLERLRASLIFHLCTMLFASKRTVDVEKLREGSRIFSRRTIGKGNLELLEQVIEGYSGQSMKNRGANKELRKITYKGRKAFPDPLLKTYTTIFKTLLTLTQHLDINDPITDSRSTKGEATRLDQGTNIQGGTRKPKRKRFTPAQPAKTVN</sequence>
<gene>
    <name evidence="2" type="ORF">FOVG_19616</name>
</gene>
<evidence type="ECO:0000256" key="1">
    <source>
        <dbReference type="SAM" id="MobiDB-lite"/>
    </source>
</evidence>
<dbReference type="OrthoDB" id="10360265at2759"/>
<feature type="compositionally biased region" description="Basic and acidic residues" evidence="1">
    <location>
        <begin position="275"/>
        <end position="284"/>
    </location>
</feature>
<organism evidence="2">
    <name type="scientific">Fusarium oxysporum f. sp. pisi HDV247</name>
    <dbReference type="NCBI Taxonomy" id="1080344"/>
    <lineage>
        <taxon>Eukaryota</taxon>
        <taxon>Fungi</taxon>
        <taxon>Dikarya</taxon>
        <taxon>Ascomycota</taxon>
        <taxon>Pezizomycotina</taxon>
        <taxon>Sordariomycetes</taxon>
        <taxon>Hypocreomycetidae</taxon>
        <taxon>Hypocreales</taxon>
        <taxon>Nectriaceae</taxon>
        <taxon>Fusarium</taxon>
        <taxon>Fusarium oxysporum species complex</taxon>
    </lineage>
</organism>
<evidence type="ECO:0000313" key="2">
    <source>
        <dbReference type="EMBL" id="EXA28805.1"/>
    </source>
</evidence>
<reference evidence="2" key="2">
    <citation type="submission" date="2012-05" db="EMBL/GenBank/DDBJ databases">
        <title>Annotation of the Genome Sequence of Fusarium oxysporum HDV247.</title>
        <authorList>
            <consortium name="The Broad Institute Genomics Platform"/>
            <person name="Ma L.-J."/>
            <person name="Corby-Kistler H."/>
            <person name="Broz K."/>
            <person name="Gale L.R."/>
            <person name="Jonkers W."/>
            <person name="O'Donnell K."/>
            <person name="Ploetz R."/>
            <person name="Steinberg C."/>
            <person name="Schwartz D.C."/>
            <person name="VanEtten H."/>
            <person name="Zhou S."/>
            <person name="Young S.K."/>
            <person name="Zeng Q."/>
            <person name="Gargeya S."/>
            <person name="Fitzgerald M."/>
            <person name="Abouelleil A."/>
            <person name="Alvarado L."/>
            <person name="Chapman S.B."/>
            <person name="Gainer-Dewar J."/>
            <person name="Goldberg J."/>
            <person name="Griggs A."/>
            <person name="Gujja S."/>
            <person name="Hansen M."/>
            <person name="Howarth C."/>
            <person name="Imamovic A."/>
            <person name="Ireland A."/>
            <person name="Larimer J."/>
            <person name="McCowan C."/>
            <person name="Murphy C."/>
            <person name="Pearson M."/>
            <person name="Poon T.W."/>
            <person name="Priest M."/>
            <person name="Roberts A."/>
            <person name="Saif S."/>
            <person name="Shea T."/>
            <person name="Sykes S."/>
            <person name="Wortman J."/>
            <person name="Nusbaum C."/>
            <person name="Birren B."/>
        </authorList>
    </citation>
    <scope>NUCLEOTIDE SEQUENCE</scope>
    <source>
        <strain evidence="2">HDV247</strain>
    </source>
</reference>
<name>W9NLQ1_FUSOX</name>
<feature type="compositionally biased region" description="Polar residues" evidence="1">
    <location>
        <begin position="264"/>
        <end position="274"/>
    </location>
</feature>
<dbReference type="AlphaFoldDB" id="W9NLQ1"/>
<accession>W9NLQ1</accession>